<feature type="transmembrane region" description="Helical" evidence="7">
    <location>
        <begin position="271"/>
        <end position="289"/>
    </location>
</feature>
<dbReference type="InterPro" id="IPR020846">
    <property type="entry name" value="MFS_dom"/>
</dbReference>
<keyword evidence="2 7" id="KW-0812">Transmembrane</keyword>
<evidence type="ECO:0000313" key="10">
    <source>
        <dbReference type="Proteomes" id="UP001152049"/>
    </source>
</evidence>
<evidence type="ECO:0000256" key="2">
    <source>
        <dbReference type="ARBA" id="ARBA00022692"/>
    </source>
</evidence>
<feature type="transmembrane region" description="Helical" evidence="7">
    <location>
        <begin position="210"/>
        <end position="229"/>
    </location>
</feature>
<feature type="transmembrane region" description="Helical" evidence="7">
    <location>
        <begin position="446"/>
        <end position="469"/>
    </location>
</feature>
<keyword evidence="10" id="KW-1185">Reference proteome</keyword>
<dbReference type="PANTHER" id="PTHR23502:SF152">
    <property type="entry name" value="MAJOR FACILITATOR SUPERFAMILY (MFS) PROFILE DOMAIN-CONTAINING PROTEIN-RELATED"/>
    <property type="match status" value="1"/>
</dbReference>
<reference evidence="9" key="1">
    <citation type="submission" date="2022-09" db="EMBL/GenBank/DDBJ databases">
        <title>Fusarium specimens isolated from Avocado Roots.</title>
        <authorList>
            <person name="Stajich J."/>
            <person name="Roper C."/>
            <person name="Heimlech-Rivalta G."/>
        </authorList>
    </citation>
    <scope>NUCLEOTIDE SEQUENCE</scope>
    <source>
        <strain evidence="9">CF00136</strain>
    </source>
</reference>
<keyword evidence="3 7" id="KW-1133">Transmembrane helix</keyword>
<feature type="region of interest" description="Disordered" evidence="6">
    <location>
        <begin position="1"/>
        <end position="20"/>
    </location>
</feature>
<dbReference type="Gene3D" id="1.20.1250.20">
    <property type="entry name" value="MFS general substrate transporter like domains"/>
    <property type="match status" value="1"/>
</dbReference>
<dbReference type="Pfam" id="PF07690">
    <property type="entry name" value="MFS_1"/>
    <property type="match status" value="2"/>
</dbReference>
<dbReference type="InterPro" id="IPR036259">
    <property type="entry name" value="MFS_trans_sf"/>
</dbReference>
<dbReference type="SUPFAM" id="SSF103473">
    <property type="entry name" value="MFS general substrate transporter"/>
    <property type="match status" value="1"/>
</dbReference>
<feature type="transmembrane region" description="Helical" evidence="7">
    <location>
        <begin position="36"/>
        <end position="61"/>
    </location>
</feature>
<keyword evidence="5" id="KW-0325">Glycoprotein</keyword>
<feature type="transmembrane region" description="Helical" evidence="7">
    <location>
        <begin position="309"/>
        <end position="330"/>
    </location>
</feature>
<feature type="transmembrane region" description="Helical" evidence="7">
    <location>
        <begin position="73"/>
        <end position="93"/>
    </location>
</feature>
<dbReference type="PANTHER" id="PTHR23502">
    <property type="entry name" value="MAJOR FACILITATOR SUPERFAMILY"/>
    <property type="match status" value="1"/>
</dbReference>
<name>A0A9W8RT83_9HYPO</name>
<dbReference type="AlphaFoldDB" id="A0A9W8RT83"/>
<dbReference type="InterPro" id="IPR011701">
    <property type="entry name" value="MFS"/>
</dbReference>
<protein>
    <recommendedName>
        <fullName evidence="8">Major facilitator superfamily (MFS) profile domain-containing protein</fullName>
    </recommendedName>
</protein>
<feature type="domain" description="Major facilitator superfamily (MFS) profile" evidence="8">
    <location>
        <begin position="38"/>
        <end position="470"/>
    </location>
</feature>
<feature type="transmembrane region" description="Helical" evidence="7">
    <location>
        <begin position="422"/>
        <end position="440"/>
    </location>
</feature>
<evidence type="ECO:0000256" key="1">
    <source>
        <dbReference type="ARBA" id="ARBA00004141"/>
    </source>
</evidence>
<evidence type="ECO:0000256" key="5">
    <source>
        <dbReference type="ARBA" id="ARBA00023180"/>
    </source>
</evidence>
<dbReference type="GO" id="GO:0005886">
    <property type="term" value="C:plasma membrane"/>
    <property type="evidence" value="ECO:0007669"/>
    <property type="project" value="TreeGrafter"/>
</dbReference>
<evidence type="ECO:0000256" key="6">
    <source>
        <dbReference type="SAM" id="MobiDB-lite"/>
    </source>
</evidence>
<keyword evidence="4 7" id="KW-0472">Membrane</keyword>
<dbReference type="GO" id="GO:0022857">
    <property type="term" value="F:transmembrane transporter activity"/>
    <property type="evidence" value="ECO:0007669"/>
    <property type="project" value="InterPro"/>
</dbReference>
<dbReference type="EMBL" id="JAOQAZ010000028">
    <property type="protein sequence ID" value="KAJ4251522.1"/>
    <property type="molecule type" value="Genomic_DNA"/>
</dbReference>
<dbReference type="Proteomes" id="UP001152049">
    <property type="component" value="Unassembled WGS sequence"/>
</dbReference>
<evidence type="ECO:0000313" key="9">
    <source>
        <dbReference type="EMBL" id="KAJ4251522.1"/>
    </source>
</evidence>
<comment type="caution">
    <text evidence="9">The sequence shown here is derived from an EMBL/GenBank/DDBJ whole genome shotgun (WGS) entry which is preliminary data.</text>
</comment>
<organism evidence="9 10">
    <name type="scientific">Fusarium torreyae</name>
    <dbReference type="NCBI Taxonomy" id="1237075"/>
    <lineage>
        <taxon>Eukaryota</taxon>
        <taxon>Fungi</taxon>
        <taxon>Dikarya</taxon>
        <taxon>Ascomycota</taxon>
        <taxon>Pezizomycotina</taxon>
        <taxon>Sordariomycetes</taxon>
        <taxon>Hypocreomycetidae</taxon>
        <taxon>Hypocreales</taxon>
        <taxon>Nectriaceae</taxon>
        <taxon>Fusarium</taxon>
    </lineage>
</organism>
<dbReference type="PROSITE" id="PS50850">
    <property type="entry name" value="MFS"/>
    <property type="match status" value="1"/>
</dbReference>
<proteinExistence type="predicted"/>
<accession>A0A9W8RT83</accession>
<evidence type="ECO:0000256" key="4">
    <source>
        <dbReference type="ARBA" id="ARBA00023136"/>
    </source>
</evidence>
<evidence type="ECO:0000259" key="8">
    <source>
        <dbReference type="PROSITE" id="PS50850"/>
    </source>
</evidence>
<sequence>MPDLWRASESGSADEVELPPLSNADSHREFGSGKKYLILFIVSWNCLVVTFSSTSLLVATPEIASDLKTTTEIINATNAGVLVAMGCSSMIWSPLAEIVGRRHSYNAAIFFMLATSIGTAVATNLPGFTALRVLSGLTGTYFMVAGQTIIADIYEPLVRGRAVGFMQVGSVAGSAIGKPFNDNDRLNKLTRPTGPCISGILITFSHWRSIYWLQTSMTGLGFALSFFFIPTIRSEVEQLHGKLSPAERSVSGVLKRFNPTKIFKQFLRPQVFLADLTCGFLAVSQYGLLTCVRHIITPRFHITTPLISGLFYIALGMGFIVGSVLGGRMSDHAVKRYLTKRDGTRLPKDRLNSGLVYLLAVLPISLLLYGWSLEKKIGGLALPIVMAFWIGVGLMGAWNGLNTYTAEVFPAERSEVVCSKYVLQYAFGATISATIVPLLNATGVGWTFTICTFLKIFGGAIVIFIARIVPNTGVWEYKG</sequence>
<feature type="transmembrane region" description="Helical" evidence="7">
    <location>
        <begin position="377"/>
        <end position="401"/>
    </location>
</feature>
<feature type="transmembrane region" description="Helical" evidence="7">
    <location>
        <begin position="351"/>
        <end position="371"/>
    </location>
</feature>
<evidence type="ECO:0000256" key="7">
    <source>
        <dbReference type="SAM" id="Phobius"/>
    </source>
</evidence>
<feature type="transmembrane region" description="Helical" evidence="7">
    <location>
        <begin position="105"/>
        <end position="125"/>
    </location>
</feature>
<evidence type="ECO:0000256" key="3">
    <source>
        <dbReference type="ARBA" id="ARBA00022989"/>
    </source>
</evidence>
<gene>
    <name evidence="9" type="ORF">NW762_011509</name>
</gene>
<comment type="subcellular location">
    <subcellularLocation>
        <location evidence="1">Membrane</location>
        <topology evidence="1">Multi-pass membrane protein</topology>
    </subcellularLocation>
</comment>
<dbReference type="OrthoDB" id="3066029at2759"/>